<protein>
    <recommendedName>
        <fullName evidence="1">non-specific serine/threonine protein kinase</fullName>
        <ecNumber evidence="1">2.7.11.1</ecNumber>
    </recommendedName>
</protein>
<name>A0A917EGL5_9RHOB</name>
<dbReference type="RefSeq" id="WP_095596910.1">
    <property type="nucleotide sequence ID" value="NZ_BMKN01000001.1"/>
</dbReference>
<dbReference type="Proteomes" id="UP000606730">
    <property type="component" value="Unassembled WGS sequence"/>
</dbReference>
<evidence type="ECO:0000259" key="7">
    <source>
        <dbReference type="PROSITE" id="PS50011"/>
    </source>
</evidence>
<dbReference type="InterPro" id="IPR011009">
    <property type="entry name" value="Kinase-like_dom_sf"/>
</dbReference>
<reference evidence="8" key="2">
    <citation type="submission" date="2020-09" db="EMBL/GenBank/DDBJ databases">
        <authorList>
            <person name="Sun Q."/>
            <person name="Zhou Y."/>
        </authorList>
    </citation>
    <scope>NUCLEOTIDE SEQUENCE</scope>
    <source>
        <strain evidence="8">CGMCC 1.16012</strain>
    </source>
</reference>
<dbReference type="AlphaFoldDB" id="A0A917EGL5"/>
<evidence type="ECO:0000256" key="3">
    <source>
        <dbReference type="ARBA" id="ARBA00022741"/>
    </source>
</evidence>
<evidence type="ECO:0000256" key="5">
    <source>
        <dbReference type="ARBA" id="ARBA00022840"/>
    </source>
</evidence>
<keyword evidence="9" id="KW-1185">Reference proteome</keyword>
<dbReference type="GO" id="GO:0004674">
    <property type="term" value="F:protein serine/threonine kinase activity"/>
    <property type="evidence" value="ECO:0007669"/>
    <property type="project" value="UniProtKB-EC"/>
</dbReference>
<dbReference type="EMBL" id="BMKN01000001">
    <property type="protein sequence ID" value="GGE37331.1"/>
    <property type="molecule type" value="Genomic_DNA"/>
</dbReference>
<comment type="caution">
    <text evidence="8">The sequence shown here is derived from an EMBL/GenBank/DDBJ whole genome shotgun (WGS) entry which is preliminary data.</text>
</comment>
<feature type="domain" description="Protein kinase" evidence="7">
    <location>
        <begin position="30"/>
        <end position="306"/>
    </location>
</feature>
<feature type="region of interest" description="Disordered" evidence="6">
    <location>
        <begin position="394"/>
        <end position="612"/>
    </location>
</feature>
<dbReference type="PROSITE" id="PS00109">
    <property type="entry name" value="PROTEIN_KINASE_TYR"/>
    <property type="match status" value="1"/>
</dbReference>
<evidence type="ECO:0000313" key="9">
    <source>
        <dbReference type="Proteomes" id="UP000606730"/>
    </source>
</evidence>
<dbReference type="EC" id="2.7.11.1" evidence="1"/>
<evidence type="ECO:0000256" key="6">
    <source>
        <dbReference type="SAM" id="MobiDB-lite"/>
    </source>
</evidence>
<feature type="region of interest" description="Disordered" evidence="6">
    <location>
        <begin position="324"/>
        <end position="360"/>
    </location>
</feature>
<feature type="compositionally biased region" description="Low complexity" evidence="6">
    <location>
        <begin position="502"/>
        <end position="601"/>
    </location>
</feature>
<evidence type="ECO:0000256" key="2">
    <source>
        <dbReference type="ARBA" id="ARBA00022679"/>
    </source>
</evidence>
<gene>
    <name evidence="8" type="ORF">GCM10011517_01340</name>
</gene>
<dbReference type="InterPro" id="IPR008266">
    <property type="entry name" value="Tyr_kinase_AS"/>
</dbReference>
<organism evidence="8 9">
    <name type="scientific">Actibacterium pelagium</name>
    <dbReference type="NCBI Taxonomy" id="2029103"/>
    <lineage>
        <taxon>Bacteria</taxon>
        <taxon>Pseudomonadati</taxon>
        <taxon>Pseudomonadota</taxon>
        <taxon>Alphaproteobacteria</taxon>
        <taxon>Rhodobacterales</taxon>
        <taxon>Roseobacteraceae</taxon>
        <taxon>Actibacterium</taxon>
    </lineage>
</organism>
<dbReference type="Gene3D" id="3.30.200.20">
    <property type="entry name" value="Phosphorylase Kinase, domain 1"/>
    <property type="match status" value="1"/>
</dbReference>
<proteinExistence type="predicted"/>
<dbReference type="Gene3D" id="1.10.510.10">
    <property type="entry name" value="Transferase(Phosphotransferase) domain 1"/>
    <property type="match status" value="1"/>
</dbReference>
<dbReference type="Pfam" id="PF00069">
    <property type="entry name" value="Pkinase"/>
    <property type="match status" value="1"/>
</dbReference>
<evidence type="ECO:0000313" key="8">
    <source>
        <dbReference type="EMBL" id="GGE37331.1"/>
    </source>
</evidence>
<keyword evidence="4" id="KW-0418">Kinase</keyword>
<feature type="compositionally biased region" description="Polar residues" evidence="6">
    <location>
        <begin position="492"/>
        <end position="501"/>
    </location>
</feature>
<feature type="compositionally biased region" description="Low complexity" evidence="6">
    <location>
        <begin position="324"/>
        <end position="355"/>
    </location>
</feature>
<keyword evidence="2" id="KW-0808">Transferase</keyword>
<keyword evidence="5" id="KW-0067">ATP-binding</keyword>
<dbReference type="PANTHER" id="PTHR43671:SF13">
    <property type="entry name" value="SERINE_THREONINE-PROTEIN KINASE NEK2"/>
    <property type="match status" value="1"/>
</dbReference>
<dbReference type="CDD" id="cd14014">
    <property type="entry name" value="STKc_PknB_like"/>
    <property type="match status" value="1"/>
</dbReference>
<evidence type="ECO:0000256" key="4">
    <source>
        <dbReference type="ARBA" id="ARBA00022777"/>
    </source>
</evidence>
<dbReference type="SUPFAM" id="SSF56112">
    <property type="entry name" value="Protein kinase-like (PK-like)"/>
    <property type="match status" value="1"/>
</dbReference>
<evidence type="ECO:0000256" key="1">
    <source>
        <dbReference type="ARBA" id="ARBA00012513"/>
    </source>
</evidence>
<dbReference type="OrthoDB" id="9801841at2"/>
<sequence length="838" mass="87434">MQQQKMDGAETEKEYVDELKPGTQLLQGQYTIDSFLNSGGFGITYLAKDSLDRRIVIKECFPGSFCRRSKAIVAARSRAHQNEFRSVVKLFMQEARSLAKLVHPNIVGVHQVFEDNETAYMAIDYVDGRDLLDLIEDPAFSIKPEEVVNITKKLLSAVAFVHDNDVLHRDISPDNILMQKDGEPILIDFGAAREQATKASRALSALRVVKDGYSPQEFYVAGSQQGPWSDLYALAASLYHVIKNEAPINSQVRLAAVAEGRGDPYVPLAGSINGYPDGFLEAIDKAMQTVPAQRLQNAQEWLDMFQGASTEKVVPLKTEKAAAPKAKSAAKEAAPTPTATKQSAQAASAPKAAKSSGGGSKVALLGTAAAVAIAAGVGFFLMSSSSEEVTVTAEPTVISKPAPKPVETATATTATTPKPAETSQEAPAQEPVATAAAKPETAPAAKPTPVTQRAPTTSASSPSTTRPATNTQASSSASRPSATSFADIIATTPGTSTTRSQPTARVTTSPTTTASSPTTASRPATTARATTTPARPAPTPTTTNSQASSTTSSTSSFSSGGANSFTDFLASQSRSQTPSTTTSRSNVQARTSSTSSFSLTTRAPSVAPRAETQDSNALFANIVGNGSTGFARPATRSSDQGSTPVQVTEASWAVDLPFNVTVTRRQGNVVALITSISDSSAAGAAGSWVEEGIEIHKVNGEAVTAATSIASMVLENRSVDPSGIVRTPVTIKKVGAQNTAIDALTLSAKRNVVLDNGIELESSLVSGKWTTKVTRTGPGSTGLQFGDVLLNERTTGTALTGARSLEQALGDLVTNGASTAQFDVQRGTSRAVANMALK</sequence>
<dbReference type="InterPro" id="IPR000719">
    <property type="entry name" value="Prot_kinase_dom"/>
</dbReference>
<feature type="compositionally biased region" description="Low complexity" evidence="6">
    <location>
        <begin position="394"/>
        <end position="486"/>
    </location>
</feature>
<dbReference type="PANTHER" id="PTHR43671">
    <property type="entry name" value="SERINE/THREONINE-PROTEIN KINASE NEK"/>
    <property type="match status" value="1"/>
</dbReference>
<accession>A0A917EGL5</accession>
<reference evidence="8" key="1">
    <citation type="journal article" date="2014" name="Int. J. Syst. Evol. Microbiol.">
        <title>Complete genome sequence of Corynebacterium casei LMG S-19264T (=DSM 44701T), isolated from a smear-ripened cheese.</title>
        <authorList>
            <consortium name="US DOE Joint Genome Institute (JGI-PGF)"/>
            <person name="Walter F."/>
            <person name="Albersmeier A."/>
            <person name="Kalinowski J."/>
            <person name="Ruckert C."/>
        </authorList>
    </citation>
    <scope>NUCLEOTIDE SEQUENCE</scope>
    <source>
        <strain evidence="8">CGMCC 1.16012</strain>
    </source>
</reference>
<dbReference type="InterPro" id="IPR050660">
    <property type="entry name" value="NEK_Ser/Thr_kinase"/>
</dbReference>
<keyword evidence="3" id="KW-0547">Nucleotide-binding</keyword>
<dbReference type="GO" id="GO:0005524">
    <property type="term" value="F:ATP binding"/>
    <property type="evidence" value="ECO:0007669"/>
    <property type="project" value="UniProtKB-KW"/>
</dbReference>
<dbReference type="PROSITE" id="PS50011">
    <property type="entry name" value="PROTEIN_KINASE_DOM"/>
    <property type="match status" value="1"/>
</dbReference>